<dbReference type="Proteomes" id="UP000239504">
    <property type="component" value="Unassembled WGS sequence"/>
</dbReference>
<dbReference type="AlphaFoldDB" id="A0A2S7K3J5"/>
<organism evidence="2 3">
    <name type="scientific">Hyphococcus luteus</name>
    <dbReference type="NCBI Taxonomy" id="2058213"/>
    <lineage>
        <taxon>Bacteria</taxon>
        <taxon>Pseudomonadati</taxon>
        <taxon>Pseudomonadota</taxon>
        <taxon>Alphaproteobacteria</taxon>
        <taxon>Parvularculales</taxon>
        <taxon>Parvularculaceae</taxon>
        <taxon>Hyphococcus</taxon>
    </lineage>
</organism>
<keyword evidence="1" id="KW-0732">Signal</keyword>
<protein>
    <submittedName>
        <fullName evidence="2">Uncharacterized protein</fullName>
    </submittedName>
</protein>
<evidence type="ECO:0000313" key="3">
    <source>
        <dbReference type="Proteomes" id="UP000239504"/>
    </source>
</evidence>
<sequence>MMAATAGLMAMAGAAFAEEEEMQPAEPVAQVGECKLMVAAPEMPDPKEATAEDRSATIGEIKAYQGKLNEYRECLTAVSENEELEVEPRQAALDEFNRTVKVETKMVEDWQKFDKKYKKENA</sequence>
<evidence type="ECO:0000313" key="2">
    <source>
        <dbReference type="EMBL" id="PQA87061.1"/>
    </source>
</evidence>
<accession>A0A2S7K3J5</accession>
<keyword evidence="3" id="KW-1185">Reference proteome</keyword>
<proteinExistence type="predicted"/>
<comment type="caution">
    <text evidence="2">The sequence shown here is derived from an EMBL/GenBank/DDBJ whole genome shotgun (WGS) entry which is preliminary data.</text>
</comment>
<evidence type="ECO:0000256" key="1">
    <source>
        <dbReference type="SAM" id="SignalP"/>
    </source>
</evidence>
<gene>
    <name evidence="2" type="ORF">CW354_13500</name>
</gene>
<feature type="chain" id="PRO_5015584355" evidence="1">
    <location>
        <begin position="18"/>
        <end position="122"/>
    </location>
</feature>
<reference evidence="2 3" key="1">
    <citation type="submission" date="2017-12" db="EMBL/GenBank/DDBJ databases">
        <authorList>
            <person name="Hurst M.R.H."/>
        </authorList>
    </citation>
    <scope>NUCLEOTIDE SEQUENCE [LARGE SCALE GENOMIC DNA]</scope>
    <source>
        <strain evidence="2 3">SY-3-19</strain>
    </source>
</reference>
<feature type="signal peptide" evidence="1">
    <location>
        <begin position="1"/>
        <end position="17"/>
    </location>
</feature>
<dbReference type="EMBL" id="PJCH01000010">
    <property type="protein sequence ID" value="PQA87061.1"/>
    <property type="molecule type" value="Genomic_DNA"/>
</dbReference>
<name>A0A2S7K3J5_9PROT</name>